<protein>
    <submittedName>
        <fullName evidence="3">Uncharacterized protein</fullName>
    </submittedName>
</protein>
<sequence length="141" mass="16218">IKEVQQIKHGVPALDMFTEAIHCDPRDHRFYGNRSYCYWCLDQYSSALTDAQRSIDLAPDWPKGYFRKGCALMGLKRYSEAEKEMEQVLKLDQNIKEASSELITCQILQLTVRSFIPNEFKSDTSSRATITSFPVPGRSIF</sequence>
<dbReference type="InterPro" id="IPR011990">
    <property type="entry name" value="TPR-like_helical_dom_sf"/>
</dbReference>
<organism evidence="3 4">
    <name type="scientific">Echeneis naucrates</name>
    <name type="common">Live sharksucker</name>
    <dbReference type="NCBI Taxonomy" id="173247"/>
    <lineage>
        <taxon>Eukaryota</taxon>
        <taxon>Metazoa</taxon>
        <taxon>Chordata</taxon>
        <taxon>Craniata</taxon>
        <taxon>Vertebrata</taxon>
        <taxon>Euteleostomi</taxon>
        <taxon>Actinopterygii</taxon>
        <taxon>Neopterygii</taxon>
        <taxon>Teleostei</taxon>
        <taxon>Neoteleostei</taxon>
        <taxon>Acanthomorphata</taxon>
        <taxon>Carangaria</taxon>
        <taxon>Carangiformes</taxon>
        <taxon>Echeneidae</taxon>
        <taxon>Echeneis</taxon>
    </lineage>
</organism>
<evidence type="ECO:0000313" key="3">
    <source>
        <dbReference type="Ensembl" id="ENSENLP00000017734.1"/>
    </source>
</evidence>
<dbReference type="InterPro" id="IPR013105">
    <property type="entry name" value="TPR_2"/>
</dbReference>
<reference evidence="3" key="2">
    <citation type="submission" date="2025-08" db="UniProtKB">
        <authorList>
            <consortium name="Ensembl"/>
        </authorList>
    </citation>
    <scope>IDENTIFICATION</scope>
</reference>
<dbReference type="Ensembl" id="ENSENLT00000018378.1">
    <property type="protein sequence ID" value="ENSENLP00000017734.1"/>
    <property type="gene ID" value="ENSENLG00000008139.1"/>
</dbReference>
<accession>A0A665UF21</accession>
<dbReference type="InParanoid" id="A0A665UF21"/>
<evidence type="ECO:0000256" key="1">
    <source>
        <dbReference type="ARBA" id="ARBA00022737"/>
    </source>
</evidence>
<evidence type="ECO:0000256" key="2">
    <source>
        <dbReference type="ARBA" id="ARBA00022803"/>
    </source>
</evidence>
<reference evidence="3" key="1">
    <citation type="submission" date="2021-04" db="EMBL/GenBank/DDBJ databases">
        <authorList>
            <consortium name="Wellcome Sanger Institute Data Sharing"/>
        </authorList>
    </citation>
    <scope>NUCLEOTIDE SEQUENCE [LARGE SCALE GENOMIC DNA]</scope>
</reference>
<dbReference type="SMART" id="SM00028">
    <property type="entry name" value="TPR"/>
    <property type="match status" value="2"/>
</dbReference>
<reference evidence="3" key="3">
    <citation type="submission" date="2025-09" db="UniProtKB">
        <authorList>
            <consortium name="Ensembl"/>
        </authorList>
    </citation>
    <scope>IDENTIFICATION</scope>
</reference>
<dbReference type="InterPro" id="IPR019734">
    <property type="entry name" value="TPR_rpt"/>
</dbReference>
<dbReference type="Gene3D" id="1.25.40.10">
    <property type="entry name" value="Tetratricopeptide repeat domain"/>
    <property type="match status" value="1"/>
</dbReference>
<dbReference type="Proteomes" id="UP000472264">
    <property type="component" value="Chromosome 1"/>
</dbReference>
<dbReference type="AlphaFoldDB" id="A0A665UF21"/>
<evidence type="ECO:0000313" key="4">
    <source>
        <dbReference type="Proteomes" id="UP000472264"/>
    </source>
</evidence>
<dbReference type="Pfam" id="PF07719">
    <property type="entry name" value="TPR_2"/>
    <property type="match status" value="1"/>
</dbReference>
<dbReference type="PANTHER" id="PTHR47678:SF2">
    <property type="entry name" value="TETRATRICOPEPTIDE REPEAT PROTEIN 31 ISOFORM X1"/>
    <property type="match status" value="1"/>
</dbReference>
<dbReference type="PANTHER" id="PTHR47678">
    <property type="entry name" value="TETRATRICOPEPTIDE REPEAT PROTEIN 31"/>
    <property type="match status" value="1"/>
</dbReference>
<keyword evidence="1" id="KW-0677">Repeat</keyword>
<dbReference type="OMA" id="RPRTNQV"/>
<keyword evidence="2" id="KW-0802">TPR repeat</keyword>
<dbReference type="SUPFAM" id="SSF48452">
    <property type="entry name" value="TPR-like"/>
    <property type="match status" value="1"/>
</dbReference>
<name>A0A665UF21_ECHNA</name>
<keyword evidence="4" id="KW-1185">Reference proteome</keyword>
<proteinExistence type="predicted"/>